<dbReference type="AlphaFoldDB" id="A0AAN9PUM8"/>
<keyword evidence="3" id="KW-1185">Reference proteome</keyword>
<dbReference type="Proteomes" id="UP001359559">
    <property type="component" value="Unassembled WGS sequence"/>
</dbReference>
<proteinExistence type="predicted"/>
<organism evidence="2 3">
    <name type="scientific">Clitoria ternatea</name>
    <name type="common">Butterfly pea</name>
    <dbReference type="NCBI Taxonomy" id="43366"/>
    <lineage>
        <taxon>Eukaryota</taxon>
        <taxon>Viridiplantae</taxon>
        <taxon>Streptophyta</taxon>
        <taxon>Embryophyta</taxon>
        <taxon>Tracheophyta</taxon>
        <taxon>Spermatophyta</taxon>
        <taxon>Magnoliopsida</taxon>
        <taxon>eudicotyledons</taxon>
        <taxon>Gunneridae</taxon>
        <taxon>Pentapetalae</taxon>
        <taxon>rosids</taxon>
        <taxon>fabids</taxon>
        <taxon>Fabales</taxon>
        <taxon>Fabaceae</taxon>
        <taxon>Papilionoideae</taxon>
        <taxon>50 kb inversion clade</taxon>
        <taxon>NPAAA clade</taxon>
        <taxon>indigoferoid/millettioid clade</taxon>
        <taxon>Phaseoleae</taxon>
        <taxon>Clitoria</taxon>
    </lineage>
</organism>
<feature type="region of interest" description="Disordered" evidence="1">
    <location>
        <begin position="1"/>
        <end position="27"/>
    </location>
</feature>
<dbReference type="EMBL" id="JAYKXN010000002">
    <property type="protein sequence ID" value="KAK7311361.1"/>
    <property type="molecule type" value="Genomic_DNA"/>
</dbReference>
<sequence length="82" mass="9218">MHLGNYTIDRVEVSQSPGKIKSPFGGETELGKWRNLRVDIDPSRRSRHSKFRLTDTAPPAIIKMKPEVDLRSSGQPAKSESE</sequence>
<accession>A0AAN9PUM8</accession>
<comment type="caution">
    <text evidence="2">The sequence shown here is derived from an EMBL/GenBank/DDBJ whole genome shotgun (WGS) entry which is preliminary data.</text>
</comment>
<reference evidence="2 3" key="1">
    <citation type="submission" date="2024-01" db="EMBL/GenBank/DDBJ databases">
        <title>The genomes of 5 underutilized Papilionoideae crops provide insights into root nodulation and disease resistance.</title>
        <authorList>
            <person name="Yuan L."/>
        </authorList>
    </citation>
    <scope>NUCLEOTIDE SEQUENCE [LARGE SCALE GENOMIC DNA]</scope>
    <source>
        <strain evidence="2">LY-2023</strain>
        <tissue evidence="2">Leaf</tissue>
    </source>
</reference>
<gene>
    <name evidence="2" type="ORF">RJT34_09451</name>
</gene>
<evidence type="ECO:0000313" key="3">
    <source>
        <dbReference type="Proteomes" id="UP001359559"/>
    </source>
</evidence>
<evidence type="ECO:0000256" key="1">
    <source>
        <dbReference type="SAM" id="MobiDB-lite"/>
    </source>
</evidence>
<evidence type="ECO:0000313" key="2">
    <source>
        <dbReference type="EMBL" id="KAK7311361.1"/>
    </source>
</evidence>
<protein>
    <submittedName>
        <fullName evidence="2">Uncharacterized protein</fullName>
    </submittedName>
</protein>
<name>A0AAN9PUM8_CLITE</name>